<evidence type="ECO:0000313" key="3">
    <source>
        <dbReference type="Proteomes" id="UP001320159"/>
    </source>
</evidence>
<dbReference type="Proteomes" id="UP001320159">
    <property type="component" value="Unassembled WGS sequence"/>
</dbReference>
<name>A0AAP2RCH3_9EURY</name>
<sequence>MKTDLLLNNICKTMVGKLKDQTIHDYQTIVEQISHGKYTLFRKNTIDIITIVLIAAAKNQEQFYVLSYWAKTNNITSTSTLSRRKNLLNNMGIIEEEKLKTPMGRPKIQLKLNYKRFEEYYGRILENSYCH</sequence>
<organism evidence="2 3">
    <name type="scientific">Methanooceanicella nereidis</name>
    <dbReference type="NCBI Taxonomy" id="2052831"/>
    <lineage>
        <taxon>Archaea</taxon>
        <taxon>Methanobacteriati</taxon>
        <taxon>Methanobacteriota</taxon>
        <taxon>Stenosarchaea group</taxon>
        <taxon>Methanomicrobia</taxon>
        <taxon>Methanocellales</taxon>
        <taxon>Methanocellaceae</taxon>
        <taxon>Methanooceanicella</taxon>
    </lineage>
</organism>
<comment type="caution">
    <text evidence="2">The sequence shown here is derived from an EMBL/GenBank/DDBJ whole genome shotgun (WGS) entry which is preliminary data.</text>
</comment>
<dbReference type="RefSeq" id="WP_230741864.1">
    <property type="nucleotide sequence ID" value="NZ_PGCK01000006.1"/>
</dbReference>
<dbReference type="InterPro" id="IPR056163">
    <property type="entry name" value="TbsP_C"/>
</dbReference>
<reference evidence="2 3" key="1">
    <citation type="submission" date="2017-11" db="EMBL/GenBank/DDBJ databases">
        <title>Isolation and Characterization of Family Methanocellaceae Species from Potential Methane Hydrate Area Offshore Southwestern Taiwan.</title>
        <authorList>
            <person name="Zhang W.-L."/>
            <person name="Chen W.-C."/>
            <person name="Lai M.-C."/>
            <person name="Chen S.-C."/>
        </authorList>
    </citation>
    <scope>NUCLEOTIDE SEQUENCE [LARGE SCALE GENOMIC DNA]</scope>
    <source>
        <strain evidence="2 3">CWC-04</strain>
    </source>
</reference>
<accession>A0AAP2RCH3</accession>
<feature type="domain" description="Transcriptional regulator TbsP-like C-terminal" evidence="1">
    <location>
        <begin position="8"/>
        <end position="119"/>
    </location>
</feature>
<gene>
    <name evidence="2" type="ORF">CUJ83_08445</name>
</gene>
<dbReference type="AlphaFoldDB" id="A0AAP2RCH3"/>
<proteinExistence type="predicted"/>
<evidence type="ECO:0000313" key="2">
    <source>
        <dbReference type="EMBL" id="MCD1295024.1"/>
    </source>
</evidence>
<evidence type="ECO:0000259" key="1">
    <source>
        <dbReference type="Pfam" id="PF23336"/>
    </source>
</evidence>
<dbReference type="EMBL" id="PGCK01000006">
    <property type="protein sequence ID" value="MCD1295024.1"/>
    <property type="molecule type" value="Genomic_DNA"/>
</dbReference>
<keyword evidence="3" id="KW-1185">Reference proteome</keyword>
<dbReference type="Pfam" id="PF23336">
    <property type="entry name" value="HTH_TbsP_C"/>
    <property type="match status" value="1"/>
</dbReference>
<protein>
    <recommendedName>
        <fullName evidence="1">Transcriptional regulator TbsP-like C-terminal domain-containing protein</fullName>
    </recommendedName>
</protein>